<sequence>MSTTIAEPSAIGPETEKKVAEEAQAAKDAQEEADSLKRRADATESEESRDQLLSESALREEEARGHSKEARNIASSAWQGTAAGAGIGTTLGTGTGAIVGTLVGTIATIPMAGLGALIGLPVGLIHGPFFSGSGQGRSEGQTDAPSEDEQHRAVIQALDSVERAKSQDKGE</sequence>
<name>A0AA39L6W6_SARSR</name>
<dbReference type="Proteomes" id="UP001175261">
    <property type="component" value="Unassembled WGS sequence"/>
</dbReference>
<dbReference type="AlphaFoldDB" id="A0AA39L6W6"/>
<accession>A0AA39L6W6</accession>
<proteinExistence type="predicted"/>
<reference evidence="2" key="1">
    <citation type="submission" date="2022-10" db="EMBL/GenBank/DDBJ databases">
        <title>Determination and structural analysis of whole genome sequence of Sarocladium strictum F4-1.</title>
        <authorList>
            <person name="Hu L."/>
            <person name="Jiang Y."/>
        </authorList>
    </citation>
    <scope>NUCLEOTIDE SEQUENCE</scope>
    <source>
        <strain evidence="2">F4-1</strain>
    </source>
</reference>
<feature type="compositionally biased region" description="Basic and acidic residues" evidence="1">
    <location>
        <begin position="14"/>
        <end position="71"/>
    </location>
</feature>
<dbReference type="EMBL" id="JAPDFR010000005">
    <property type="protein sequence ID" value="KAK0386791.1"/>
    <property type="molecule type" value="Genomic_DNA"/>
</dbReference>
<evidence type="ECO:0000256" key="1">
    <source>
        <dbReference type="SAM" id="MobiDB-lite"/>
    </source>
</evidence>
<keyword evidence="3" id="KW-1185">Reference proteome</keyword>
<protein>
    <submittedName>
        <fullName evidence="2">Uncharacterized protein</fullName>
    </submittedName>
</protein>
<evidence type="ECO:0000313" key="2">
    <source>
        <dbReference type="EMBL" id="KAK0386791.1"/>
    </source>
</evidence>
<organism evidence="2 3">
    <name type="scientific">Sarocladium strictum</name>
    <name type="common">Black bundle disease fungus</name>
    <name type="synonym">Acremonium strictum</name>
    <dbReference type="NCBI Taxonomy" id="5046"/>
    <lineage>
        <taxon>Eukaryota</taxon>
        <taxon>Fungi</taxon>
        <taxon>Dikarya</taxon>
        <taxon>Ascomycota</taxon>
        <taxon>Pezizomycotina</taxon>
        <taxon>Sordariomycetes</taxon>
        <taxon>Hypocreomycetidae</taxon>
        <taxon>Hypocreales</taxon>
        <taxon>Sarocladiaceae</taxon>
        <taxon>Sarocladium</taxon>
    </lineage>
</organism>
<feature type="region of interest" description="Disordered" evidence="1">
    <location>
        <begin position="131"/>
        <end position="150"/>
    </location>
</feature>
<gene>
    <name evidence="2" type="ORF">NLU13_6627</name>
</gene>
<feature type="region of interest" description="Disordered" evidence="1">
    <location>
        <begin position="1"/>
        <end position="78"/>
    </location>
</feature>
<evidence type="ECO:0000313" key="3">
    <source>
        <dbReference type="Proteomes" id="UP001175261"/>
    </source>
</evidence>
<comment type="caution">
    <text evidence="2">The sequence shown here is derived from an EMBL/GenBank/DDBJ whole genome shotgun (WGS) entry which is preliminary data.</text>
</comment>